<reference evidence="7" key="1">
    <citation type="submission" date="2015-04" db="EMBL/GenBank/DDBJ databases">
        <title>The genome sequence of the plant pathogenic Rhizarian Plasmodiophora brassicae reveals insights in its biotrophic life cycle and the origin of chitin synthesis.</title>
        <authorList>
            <person name="Schwelm A."/>
            <person name="Fogelqvist J."/>
            <person name="Knaust A."/>
            <person name="Julke S."/>
            <person name="Lilja T."/>
            <person name="Dhandapani V."/>
            <person name="Bonilla-Rosso G."/>
            <person name="Karlsson M."/>
            <person name="Shevchenko A."/>
            <person name="Choi S.R."/>
            <person name="Kim H.G."/>
            <person name="Park J.Y."/>
            <person name="Lim Y.P."/>
            <person name="Ludwig-Muller J."/>
            <person name="Dixelius C."/>
        </authorList>
    </citation>
    <scope>NUCLEOTIDE SEQUENCE</scope>
    <source>
        <tissue evidence="7">Potato root galls</tissue>
    </source>
</reference>
<dbReference type="EC" id="5.2.1.8" evidence="2 5"/>
<dbReference type="PANTHER" id="PTHR45779">
    <property type="entry name" value="PEPTIDYLPROLYL ISOMERASE"/>
    <property type="match status" value="1"/>
</dbReference>
<evidence type="ECO:0000256" key="4">
    <source>
        <dbReference type="ARBA" id="ARBA00023235"/>
    </source>
</evidence>
<evidence type="ECO:0000256" key="5">
    <source>
        <dbReference type="PROSITE-ProRule" id="PRU00277"/>
    </source>
</evidence>
<dbReference type="EMBL" id="HACM01001727">
    <property type="protein sequence ID" value="CRZ02169.1"/>
    <property type="molecule type" value="Transcribed_RNA"/>
</dbReference>
<dbReference type="InterPro" id="IPR044609">
    <property type="entry name" value="FKBP2/11"/>
</dbReference>
<dbReference type="PANTHER" id="PTHR45779:SF7">
    <property type="entry name" value="PEPTIDYLPROLYL ISOMERASE"/>
    <property type="match status" value="1"/>
</dbReference>
<feature type="domain" description="PPIase FKBP-type" evidence="6">
    <location>
        <begin position="50"/>
        <end position="139"/>
    </location>
</feature>
<dbReference type="GO" id="GO:0003755">
    <property type="term" value="F:peptidyl-prolyl cis-trans isomerase activity"/>
    <property type="evidence" value="ECO:0007669"/>
    <property type="project" value="UniProtKB-KW"/>
</dbReference>
<proteinExistence type="predicted"/>
<evidence type="ECO:0000259" key="6">
    <source>
        <dbReference type="PROSITE" id="PS50059"/>
    </source>
</evidence>
<dbReference type="InterPro" id="IPR046357">
    <property type="entry name" value="PPIase_dom_sf"/>
</dbReference>
<dbReference type="SUPFAM" id="SSF54534">
    <property type="entry name" value="FKBP-like"/>
    <property type="match status" value="1"/>
</dbReference>
<evidence type="ECO:0000256" key="3">
    <source>
        <dbReference type="ARBA" id="ARBA00023110"/>
    </source>
</evidence>
<keyword evidence="4 5" id="KW-0413">Isomerase</keyword>
<dbReference type="PROSITE" id="PS50059">
    <property type="entry name" value="FKBP_PPIASE"/>
    <property type="match status" value="1"/>
</dbReference>
<comment type="catalytic activity">
    <reaction evidence="1 5">
        <text>[protein]-peptidylproline (omega=180) = [protein]-peptidylproline (omega=0)</text>
        <dbReference type="Rhea" id="RHEA:16237"/>
        <dbReference type="Rhea" id="RHEA-COMP:10747"/>
        <dbReference type="Rhea" id="RHEA-COMP:10748"/>
        <dbReference type="ChEBI" id="CHEBI:83833"/>
        <dbReference type="ChEBI" id="CHEBI:83834"/>
        <dbReference type="EC" id="5.2.1.8"/>
    </reaction>
</comment>
<sequence>MDLRNLADHRSVEPRADVKKLSVESQPSLFYRDLRPWVHPDENSQYPRSNDVVTCHYSGVLKRDGKAQTFDSSYERKTPTEFPVNGVIRGWTEVLQKMRVGQKWEVHIPYQLAYGENGFEPKIPAKTDLFFVIELIGINVKGTRRSEL</sequence>
<dbReference type="Gene3D" id="3.10.50.40">
    <property type="match status" value="1"/>
</dbReference>
<dbReference type="InterPro" id="IPR001179">
    <property type="entry name" value="PPIase_FKBP_dom"/>
</dbReference>
<keyword evidence="3 5" id="KW-0697">Rotamase</keyword>
<dbReference type="AlphaFoldDB" id="A0A0H5R2P8"/>
<protein>
    <recommendedName>
        <fullName evidence="2 5">peptidylprolyl isomerase</fullName>
        <ecNumber evidence="2 5">5.2.1.8</ecNumber>
    </recommendedName>
</protein>
<accession>A0A0H5R2P8</accession>
<name>A0A0H5R2P8_9EUKA</name>
<organism evidence="7">
    <name type="scientific">Spongospora subterranea</name>
    <dbReference type="NCBI Taxonomy" id="70186"/>
    <lineage>
        <taxon>Eukaryota</taxon>
        <taxon>Sar</taxon>
        <taxon>Rhizaria</taxon>
        <taxon>Endomyxa</taxon>
        <taxon>Phytomyxea</taxon>
        <taxon>Plasmodiophorida</taxon>
        <taxon>Plasmodiophoridae</taxon>
        <taxon>Spongospora</taxon>
    </lineage>
</organism>
<evidence type="ECO:0000313" key="7">
    <source>
        <dbReference type="EMBL" id="CRZ02169.1"/>
    </source>
</evidence>
<dbReference type="Pfam" id="PF00254">
    <property type="entry name" value="FKBP_C"/>
    <property type="match status" value="1"/>
</dbReference>
<evidence type="ECO:0000256" key="2">
    <source>
        <dbReference type="ARBA" id="ARBA00013194"/>
    </source>
</evidence>
<evidence type="ECO:0000256" key="1">
    <source>
        <dbReference type="ARBA" id="ARBA00000971"/>
    </source>
</evidence>